<dbReference type="SUPFAM" id="SSF47874">
    <property type="entry name" value="Annexin"/>
    <property type="match status" value="1"/>
</dbReference>
<dbReference type="InterPro" id="IPR001464">
    <property type="entry name" value="Annexin"/>
</dbReference>
<dbReference type="PANTHER" id="PTHR10502:SF102">
    <property type="entry name" value="ANNEXIN B11"/>
    <property type="match status" value="1"/>
</dbReference>
<gene>
    <name evidence="7" type="ORF">Zmor_026153</name>
</gene>
<evidence type="ECO:0000256" key="6">
    <source>
        <dbReference type="SAM" id="MobiDB-lite"/>
    </source>
</evidence>
<evidence type="ECO:0000256" key="3">
    <source>
        <dbReference type="ARBA" id="ARBA00022837"/>
    </source>
</evidence>
<name>A0AA38HUS0_9CUCU</name>
<dbReference type="Gene3D" id="1.10.220.10">
    <property type="entry name" value="Annexin"/>
    <property type="match status" value="4"/>
</dbReference>
<evidence type="ECO:0000256" key="2">
    <source>
        <dbReference type="ARBA" id="ARBA00022737"/>
    </source>
</evidence>
<dbReference type="FunFam" id="1.10.220.10:FF:000004">
    <property type="entry name" value="Annexin"/>
    <property type="match status" value="1"/>
</dbReference>
<dbReference type="SMART" id="SM00335">
    <property type="entry name" value="ANX"/>
    <property type="match status" value="4"/>
</dbReference>
<dbReference type="GO" id="GO:0005634">
    <property type="term" value="C:nucleus"/>
    <property type="evidence" value="ECO:0007669"/>
    <property type="project" value="TreeGrafter"/>
</dbReference>
<dbReference type="PANTHER" id="PTHR10502">
    <property type="entry name" value="ANNEXIN"/>
    <property type="match status" value="1"/>
</dbReference>
<dbReference type="GO" id="GO:0005544">
    <property type="term" value="F:calcium-dependent phospholipid binding"/>
    <property type="evidence" value="ECO:0007669"/>
    <property type="project" value="UniProtKB-KW"/>
</dbReference>
<reference evidence="7" key="1">
    <citation type="journal article" date="2023" name="G3 (Bethesda)">
        <title>Whole genome assemblies of Zophobas morio and Tenebrio molitor.</title>
        <authorList>
            <person name="Kaur S."/>
            <person name="Stinson S.A."/>
            <person name="diCenzo G.C."/>
        </authorList>
    </citation>
    <scope>NUCLEOTIDE SEQUENCE</scope>
    <source>
        <strain evidence="7">QUZm001</strain>
    </source>
</reference>
<evidence type="ECO:0008006" key="9">
    <source>
        <dbReference type="Google" id="ProtNLM"/>
    </source>
</evidence>
<evidence type="ECO:0000313" key="7">
    <source>
        <dbReference type="EMBL" id="KAJ3643442.1"/>
    </source>
</evidence>
<feature type="compositionally biased region" description="Polar residues" evidence="6">
    <location>
        <begin position="112"/>
        <end position="127"/>
    </location>
</feature>
<feature type="compositionally biased region" description="Basic and acidic residues" evidence="6">
    <location>
        <begin position="186"/>
        <end position="195"/>
    </location>
</feature>
<keyword evidence="8" id="KW-1185">Reference proteome</keyword>
<dbReference type="PRINTS" id="PR00196">
    <property type="entry name" value="ANNEXIN"/>
</dbReference>
<dbReference type="PROSITE" id="PS51897">
    <property type="entry name" value="ANNEXIN_2"/>
    <property type="match status" value="4"/>
</dbReference>
<comment type="similarity">
    <text evidence="1">Belongs to the annexin family.</text>
</comment>
<dbReference type="GO" id="GO:0005737">
    <property type="term" value="C:cytoplasm"/>
    <property type="evidence" value="ECO:0007669"/>
    <property type="project" value="TreeGrafter"/>
</dbReference>
<keyword evidence="3" id="KW-0106">Calcium</keyword>
<accession>A0AA38HUS0</accession>
<evidence type="ECO:0000256" key="4">
    <source>
        <dbReference type="ARBA" id="ARBA00023216"/>
    </source>
</evidence>
<keyword evidence="2" id="KW-0677">Repeat</keyword>
<feature type="region of interest" description="Disordered" evidence="6">
    <location>
        <begin position="186"/>
        <end position="207"/>
    </location>
</feature>
<dbReference type="InterPro" id="IPR018502">
    <property type="entry name" value="Annexin_repeat"/>
</dbReference>
<dbReference type="FunFam" id="1.10.220.10:FF:000002">
    <property type="entry name" value="Annexin"/>
    <property type="match status" value="1"/>
</dbReference>
<feature type="region of interest" description="Disordered" evidence="6">
    <location>
        <begin position="77"/>
        <end position="157"/>
    </location>
</feature>
<dbReference type="GO" id="GO:0005886">
    <property type="term" value="C:plasma membrane"/>
    <property type="evidence" value="ECO:0007669"/>
    <property type="project" value="TreeGrafter"/>
</dbReference>
<dbReference type="EMBL" id="JALNTZ010000008">
    <property type="protein sequence ID" value="KAJ3643442.1"/>
    <property type="molecule type" value="Genomic_DNA"/>
</dbReference>
<keyword evidence="5" id="KW-0111">Calcium/phospholipid-binding</keyword>
<evidence type="ECO:0000313" key="8">
    <source>
        <dbReference type="Proteomes" id="UP001168821"/>
    </source>
</evidence>
<dbReference type="Proteomes" id="UP001168821">
    <property type="component" value="Unassembled WGS sequence"/>
</dbReference>
<evidence type="ECO:0000256" key="1">
    <source>
        <dbReference type="ARBA" id="ARBA00007831"/>
    </source>
</evidence>
<evidence type="ECO:0000256" key="5">
    <source>
        <dbReference type="ARBA" id="ARBA00023302"/>
    </source>
</evidence>
<keyword evidence="4" id="KW-0041">Annexin</keyword>
<feature type="compositionally biased region" description="Polar residues" evidence="6">
    <location>
        <begin position="134"/>
        <end position="155"/>
    </location>
</feature>
<dbReference type="Pfam" id="PF00191">
    <property type="entry name" value="Annexin"/>
    <property type="match status" value="4"/>
</dbReference>
<organism evidence="7 8">
    <name type="scientific">Zophobas morio</name>
    <dbReference type="NCBI Taxonomy" id="2755281"/>
    <lineage>
        <taxon>Eukaryota</taxon>
        <taxon>Metazoa</taxon>
        <taxon>Ecdysozoa</taxon>
        <taxon>Arthropoda</taxon>
        <taxon>Hexapoda</taxon>
        <taxon>Insecta</taxon>
        <taxon>Pterygota</taxon>
        <taxon>Neoptera</taxon>
        <taxon>Endopterygota</taxon>
        <taxon>Coleoptera</taxon>
        <taxon>Polyphaga</taxon>
        <taxon>Cucujiformia</taxon>
        <taxon>Tenebrionidae</taxon>
        <taxon>Zophobas</taxon>
    </lineage>
</organism>
<dbReference type="GO" id="GO:0005509">
    <property type="term" value="F:calcium ion binding"/>
    <property type="evidence" value="ECO:0007669"/>
    <property type="project" value="InterPro"/>
</dbReference>
<proteinExistence type="inferred from homology"/>
<dbReference type="FunFam" id="1.10.220.10:FF:000010">
    <property type="entry name" value="Annexin"/>
    <property type="match status" value="1"/>
</dbReference>
<comment type="caution">
    <text evidence="7">The sequence shown here is derived from an EMBL/GenBank/DDBJ whole genome shotgun (WGS) entry which is preliminary data.</text>
</comment>
<dbReference type="GO" id="GO:0001786">
    <property type="term" value="F:phosphatidylserine binding"/>
    <property type="evidence" value="ECO:0007669"/>
    <property type="project" value="TreeGrafter"/>
</dbReference>
<sequence length="521" mass="57970">MDHTLFPCCQDSPTHHPSSNWVVPNAPTLIHTTPLPPTLGFKPPSPGFNVGPLPQPYSGTPTRAPYLGFDVPEQNQFYANNDTKPKRRLPSCPSPGYPNHPIFCPSSPRRASLQSLPLRSKQEQNQTSHRKDIGNQNSSITVTKPQRRSSSSNICPSPIYPKLPISCPGSPGRTSLQSLPLLSKDEHNQSSDLKDIGNPSPTITVPKQSPTVIAADHFNPRRDAEVLKKAMKGFGAHENTIIKLLTKRSNAQRVEIALKYKTLYGKNLTKELKSELSGSLEKTVVALMTPLRQYYAKELHNAIVGLGTDEAVLIEVLCTLPNTEIRAISTIYHKIYNKNLESDIKGDTSGDFRRFMVSLCSAGRDESMVTNSASAAEDAQALYNAKEKRWGTDGSIFNMILCERNHAQLRLIFQEYRRLTGHDIENTINSEFSGDIQEGFLAVIRSIKNQQAFFARRLYKSIKGLEAYDRDLIRLVVTRCESDMGDIKREYAANYKQSLGDAIKANTSGNYKRCLLALVGE</sequence>
<protein>
    <recommendedName>
        <fullName evidence="9">Annexin</fullName>
    </recommendedName>
</protein>
<dbReference type="AlphaFoldDB" id="A0AA38HUS0"/>
<dbReference type="FunFam" id="1.10.220.10:FF:000001">
    <property type="entry name" value="Annexin"/>
    <property type="match status" value="1"/>
</dbReference>
<dbReference type="GO" id="GO:0012506">
    <property type="term" value="C:vesicle membrane"/>
    <property type="evidence" value="ECO:0007669"/>
    <property type="project" value="TreeGrafter"/>
</dbReference>
<dbReference type="InterPro" id="IPR037104">
    <property type="entry name" value="Annexin_sf"/>
</dbReference>